<gene>
    <name evidence="13 15" type="primary">lolB</name>
    <name evidence="15" type="ORF">FWJ25_12715</name>
</gene>
<keyword evidence="9 13" id="KW-0564">Palmitate</keyword>
<evidence type="ECO:0000256" key="11">
    <source>
        <dbReference type="ARBA" id="ARBA00023237"/>
    </source>
</evidence>
<dbReference type="AlphaFoldDB" id="A0A5B0VFS8"/>
<comment type="similarity">
    <text evidence="2 13">Belongs to the LolB family.</text>
</comment>
<evidence type="ECO:0000256" key="14">
    <source>
        <dbReference type="SAM" id="SignalP"/>
    </source>
</evidence>
<dbReference type="RefSeq" id="WP_149600626.1">
    <property type="nucleotide sequence ID" value="NZ_VTUU01000005.1"/>
</dbReference>
<evidence type="ECO:0000256" key="4">
    <source>
        <dbReference type="ARBA" id="ARBA00016202"/>
    </source>
</evidence>
<dbReference type="InterPro" id="IPR004565">
    <property type="entry name" value="OM_lipoprot_LolB"/>
</dbReference>
<dbReference type="SUPFAM" id="SSF89392">
    <property type="entry name" value="Prokaryotic lipoproteins and lipoprotein localization factors"/>
    <property type="match status" value="1"/>
</dbReference>
<keyword evidence="6 13" id="KW-0732">Signal</keyword>
<evidence type="ECO:0000256" key="3">
    <source>
        <dbReference type="ARBA" id="ARBA00011245"/>
    </source>
</evidence>
<dbReference type="PROSITE" id="PS51257">
    <property type="entry name" value="PROKAR_LIPOPROTEIN"/>
    <property type="match status" value="1"/>
</dbReference>
<dbReference type="HAMAP" id="MF_00233">
    <property type="entry name" value="LolB"/>
    <property type="match status" value="1"/>
</dbReference>
<feature type="signal peptide" evidence="14">
    <location>
        <begin position="1"/>
        <end position="28"/>
    </location>
</feature>
<keyword evidence="12 13" id="KW-0449">Lipoprotein</keyword>
<keyword evidence="16" id="KW-1185">Reference proteome</keyword>
<accession>A0A5B0VFS8</accession>
<dbReference type="Pfam" id="PF03550">
    <property type="entry name" value="LolB"/>
    <property type="match status" value="1"/>
</dbReference>
<dbReference type="Gene3D" id="2.50.20.10">
    <property type="entry name" value="Lipoprotein localisation LolA/LolB/LppX"/>
    <property type="match status" value="1"/>
</dbReference>
<comment type="subunit">
    <text evidence="3 13">Monomer.</text>
</comment>
<keyword evidence="10 13" id="KW-0143">Chaperone</keyword>
<keyword evidence="11 13" id="KW-0998">Cell outer membrane</keyword>
<evidence type="ECO:0000256" key="5">
    <source>
        <dbReference type="ARBA" id="ARBA00022448"/>
    </source>
</evidence>
<feature type="chain" id="PRO_5022755057" description="Outer-membrane lipoprotein LolB" evidence="14">
    <location>
        <begin position="29"/>
        <end position="216"/>
    </location>
</feature>
<evidence type="ECO:0000256" key="9">
    <source>
        <dbReference type="ARBA" id="ARBA00023139"/>
    </source>
</evidence>
<comment type="subcellular location">
    <subcellularLocation>
        <location evidence="1 13">Cell outer membrane</location>
        <topology evidence="1 13">Lipid-anchor</topology>
    </subcellularLocation>
</comment>
<dbReference type="GO" id="GO:0015031">
    <property type="term" value="P:protein transport"/>
    <property type="evidence" value="ECO:0007669"/>
    <property type="project" value="UniProtKB-KW"/>
</dbReference>
<evidence type="ECO:0000256" key="10">
    <source>
        <dbReference type="ARBA" id="ARBA00023186"/>
    </source>
</evidence>
<dbReference type="EMBL" id="VTUU01000005">
    <property type="protein sequence ID" value="KAA1173334.1"/>
    <property type="molecule type" value="Genomic_DNA"/>
</dbReference>
<evidence type="ECO:0000256" key="8">
    <source>
        <dbReference type="ARBA" id="ARBA00023136"/>
    </source>
</evidence>
<sequence length="216" mass="24368">MPKRVRLWLTTHVLAVVALISACTTIQVEPLPEGMTDQPPAGWAERSDRLSRFQHWQLTGKLAVKQPSDSGSAIINHWIQNGDAYDLALSSSFLGMGSTTLNGSPGFIELTLPGGDTYRSGNPEALIEAATGWQLPLDHLVWWIRGLPAPSDDFRLLFDESQQLAIIRQAGWEIRYDRWNQFLIDYPALPARITALKDDKRVRLVVSDWHLRERTQ</sequence>
<evidence type="ECO:0000313" key="16">
    <source>
        <dbReference type="Proteomes" id="UP000323161"/>
    </source>
</evidence>
<organism evidence="15 16">
    <name type="scientific">Marinobacter salinexigens</name>
    <dbReference type="NCBI Taxonomy" id="2919747"/>
    <lineage>
        <taxon>Bacteria</taxon>
        <taxon>Pseudomonadati</taxon>
        <taxon>Pseudomonadota</taxon>
        <taxon>Gammaproteobacteria</taxon>
        <taxon>Pseudomonadales</taxon>
        <taxon>Marinobacteraceae</taxon>
        <taxon>Marinobacter</taxon>
    </lineage>
</organism>
<name>A0A5B0VFS8_9GAMM</name>
<protein>
    <recommendedName>
        <fullName evidence="4 13">Outer-membrane lipoprotein LolB</fullName>
    </recommendedName>
</protein>
<dbReference type="NCBIfam" id="TIGR00548">
    <property type="entry name" value="lolB"/>
    <property type="match status" value="1"/>
</dbReference>
<evidence type="ECO:0000256" key="2">
    <source>
        <dbReference type="ARBA" id="ARBA00009696"/>
    </source>
</evidence>
<reference evidence="15 16" key="1">
    <citation type="submission" date="2019-08" db="EMBL/GenBank/DDBJ databases">
        <title>Marinobacter ZYF650 sp. nov., a marine bacterium isolated from seawater of the Mariana trench.</title>
        <authorList>
            <person name="Ahmad W."/>
        </authorList>
    </citation>
    <scope>NUCLEOTIDE SEQUENCE [LARGE SCALE GENOMIC DNA]</scope>
    <source>
        <strain evidence="15 16">ZYF650</strain>
    </source>
</reference>
<evidence type="ECO:0000256" key="7">
    <source>
        <dbReference type="ARBA" id="ARBA00022927"/>
    </source>
</evidence>
<comment type="caution">
    <text evidence="15">The sequence shown here is derived from an EMBL/GenBank/DDBJ whole genome shotgun (WGS) entry which is preliminary data.</text>
</comment>
<evidence type="ECO:0000256" key="12">
    <source>
        <dbReference type="ARBA" id="ARBA00023288"/>
    </source>
</evidence>
<evidence type="ECO:0000256" key="6">
    <source>
        <dbReference type="ARBA" id="ARBA00022729"/>
    </source>
</evidence>
<dbReference type="Proteomes" id="UP000323161">
    <property type="component" value="Unassembled WGS sequence"/>
</dbReference>
<proteinExistence type="inferred from homology"/>
<comment type="function">
    <text evidence="13">Plays a critical role in the incorporation of lipoproteins in the outer membrane after they are released by the LolA protein.</text>
</comment>
<keyword evidence="5 13" id="KW-0813">Transport</keyword>
<dbReference type="CDD" id="cd16326">
    <property type="entry name" value="LolB"/>
    <property type="match status" value="1"/>
</dbReference>
<dbReference type="GO" id="GO:0044874">
    <property type="term" value="P:lipoprotein localization to outer membrane"/>
    <property type="evidence" value="ECO:0007669"/>
    <property type="project" value="UniProtKB-UniRule"/>
</dbReference>
<evidence type="ECO:0000256" key="1">
    <source>
        <dbReference type="ARBA" id="ARBA00004459"/>
    </source>
</evidence>
<evidence type="ECO:0000256" key="13">
    <source>
        <dbReference type="HAMAP-Rule" id="MF_00233"/>
    </source>
</evidence>
<keyword evidence="7 13" id="KW-0653">Protein transport</keyword>
<evidence type="ECO:0000313" key="15">
    <source>
        <dbReference type="EMBL" id="KAA1173334.1"/>
    </source>
</evidence>
<keyword evidence="8 13" id="KW-0472">Membrane</keyword>
<dbReference type="GO" id="GO:0009279">
    <property type="term" value="C:cell outer membrane"/>
    <property type="evidence" value="ECO:0007669"/>
    <property type="project" value="UniProtKB-SubCell"/>
</dbReference>
<dbReference type="InterPro" id="IPR029046">
    <property type="entry name" value="LolA/LolB/LppX"/>
</dbReference>